<dbReference type="Pfam" id="PF00294">
    <property type="entry name" value="PfkB"/>
    <property type="match status" value="1"/>
</dbReference>
<dbReference type="Proteomes" id="UP000266177">
    <property type="component" value="Unassembled WGS sequence"/>
</dbReference>
<organism evidence="10 11">
    <name type="scientific">Paenibacillus thiaminolyticus</name>
    <name type="common">Bacillus thiaminolyticus</name>
    <dbReference type="NCBI Taxonomy" id="49283"/>
    <lineage>
        <taxon>Bacteria</taxon>
        <taxon>Bacillati</taxon>
        <taxon>Bacillota</taxon>
        <taxon>Bacilli</taxon>
        <taxon>Bacillales</taxon>
        <taxon>Paenibacillaceae</taxon>
        <taxon>Paenibacillus</taxon>
    </lineage>
</organism>
<dbReference type="InterPro" id="IPR002173">
    <property type="entry name" value="Carboh/pur_kinase_PfkB_CS"/>
</dbReference>
<dbReference type="FunFam" id="3.40.1190.20:FF:000001">
    <property type="entry name" value="Phosphofructokinase"/>
    <property type="match status" value="1"/>
</dbReference>
<dbReference type="GO" id="GO:0005988">
    <property type="term" value="P:lactose metabolic process"/>
    <property type="evidence" value="ECO:0007669"/>
    <property type="project" value="UniProtKB-KW"/>
</dbReference>
<dbReference type="AlphaFoldDB" id="A0A3A3GLD6"/>
<dbReference type="OrthoDB" id="9801219at2"/>
<sequence>MIYTMTLNPSIDYYVYVDQFQVGGLNRMTKDQKYPGGKGINVSRVLSRIGVPTKALGFVGGFTGQYIQDGLNNEGIETDFVKVEGDTRINIKLKTGEETEINGAGPAISEDKVHELFVKIEGMSNGDTLVLAGSIPSSLDPGLYGDIMRRCMDKRIRAVVDTSGQAMLELLPYRPFLAKPNQQELGEFFNVNIESLEDVLLYGRQLVDRGAQHVIVSMAGDGAVLITTEAAYVANVPQGKVINSVGAGDSLVAGFIGRYAITGSIQEAFAYGVATGSATAFSSDLCKKEYIEELLPQIKLIQVGESTS</sequence>
<dbReference type="GO" id="GO:0016052">
    <property type="term" value="P:carbohydrate catabolic process"/>
    <property type="evidence" value="ECO:0007669"/>
    <property type="project" value="UniProtKB-ARBA"/>
</dbReference>
<name>A0A3A3GLD6_PANTH</name>
<proteinExistence type="inferred from homology"/>
<evidence type="ECO:0000256" key="7">
    <source>
        <dbReference type="PIRNR" id="PIRNR000535"/>
    </source>
</evidence>
<accession>A0A3A3GLD6</accession>
<dbReference type="GO" id="GO:0009024">
    <property type="term" value="F:tagatose-6-phosphate kinase activity"/>
    <property type="evidence" value="ECO:0007669"/>
    <property type="project" value="UniProtKB-EC"/>
</dbReference>
<dbReference type="UniPathway" id="UPA00704">
    <property type="reaction ID" value="UER00715"/>
</dbReference>
<reference evidence="10 11" key="1">
    <citation type="submission" date="2018-09" db="EMBL/GenBank/DDBJ databases">
        <title>Paenibacillus SK2017-BO5.</title>
        <authorList>
            <person name="Piskunova J.V."/>
            <person name="Dubiley S.A."/>
            <person name="Severinov K.V."/>
        </authorList>
    </citation>
    <scope>NUCLEOTIDE SEQUENCE [LARGE SCALE GENOMIC DNA]</scope>
    <source>
        <strain evidence="10 11">BO5</strain>
    </source>
</reference>
<comment type="similarity">
    <text evidence="7">Belongs to the carbohydrate kinase PfkB family. LacC subfamily.</text>
</comment>
<dbReference type="PROSITE" id="PS00583">
    <property type="entry name" value="PFKB_KINASES_1"/>
    <property type="match status" value="1"/>
</dbReference>
<feature type="domain" description="Carbohydrate kinase PfkB" evidence="9">
    <location>
        <begin position="6"/>
        <end position="283"/>
    </location>
</feature>
<keyword evidence="5 7" id="KW-0067">ATP-binding</keyword>
<evidence type="ECO:0000256" key="2">
    <source>
        <dbReference type="ARBA" id="ARBA00022679"/>
    </source>
</evidence>
<dbReference type="PANTHER" id="PTHR46566:SF1">
    <property type="entry name" value="1-PHOSPHOFRUCTOKINASE"/>
    <property type="match status" value="1"/>
</dbReference>
<dbReference type="GO" id="GO:2001059">
    <property type="term" value="P:D-tagatose 6-phosphate catabolic process"/>
    <property type="evidence" value="ECO:0007669"/>
    <property type="project" value="UniProtKB-UniPathway"/>
</dbReference>
<evidence type="ECO:0000256" key="8">
    <source>
        <dbReference type="RuleBase" id="RU369061"/>
    </source>
</evidence>
<dbReference type="PROSITE" id="PS00584">
    <property type="entry name" value="PFKB_KINASES_2"/>
    <property type="match status" value="1"/>
</dbReference>
<keyword evidence="3 7" id="KW-0547">Nucleotide-binding</keyword>
<evidence type="ECO:0000256" key="3">
    <source>
        <dbReference type="ARBA" id="ARBA00022741"/>
    </source>
</evidence>
<dbReference type="NCBIfam" id="TIGR03828">
    <property type="entry name" value="pfkB"/>
    <property type="match status" value="1"/>
</dbReference>
<comment type="catalytic activity">
    <reaction evidence="7">
        <text>D-tagatofuranose 6-phosphate + ATP = D-tagatofuranose 1,6-bisphosphate + ADP + H(+)</text>
        <dbReference type="Rhea" id="RHEA:12420"/>
        <dbReference type="ChEBI" id="CHEBI:15378"/>
        <dbReference type="ChEBI" id="CHEBI:30616"/>
        <dbReference type="ChEBI" id="CHEBI:58694"/>
        <dbReference type="ChEBI" id="CHEBI:58695"/>
        <dbReference type="ChEBI" id="CHEBI:456216"/>
        <dbReference type="EC" id="2.7.1.144"/>
    </reaction>
</comment>
<keyword evidence="2 7" id="KW-0808">Transferase</keyword>
<evidence type="ECO:0000256" key="4">
    <source>
        <dbReference type="ARBA" id="ARBA00022777"/>
    </source>
</evidence>
<dbReference type="SUPFAM" id="SSF53613">
    <property type="entry name" value="Ribokinase-like"/>
    <property type="match status" value="1"/>
</dbReference>
<protein>
    <recommendedName>
        <fullName evidence="7">Tagatose-6-phosphate kinase</fullName>
        <ecNumber evidence="7">2.7.1.144</ecNumber>
    </recommendedName>
</protein>
<dbReference type="NCBIfam" id="TIGR03168">
    <property type="entry name" value="1-PFK"/>
    <property type="match status" value="1"/>
</dbReference>
<dbReference type="InterPro" id="IPR011611">
    <property type="entry name" value="PfkB_dom"/>
</dbReference>
<dbReference type="GO" id="GO:0044281">
    <property type="term" value="P:small molecule metabolic process"/>
    <property type="evidence" value="ECO:0007669"/>
    <property type="project" value="UniProtKB-ARBA"/>
</dbReference>
<dbReference type="CDD" id="cd01164">
    <property type="entry name" value="FruK_PfkB_like"/>
    <property type="match status" value="1"/>
</dbReference>
<evidence type="ECO:0000256" key="5">
    <source>
        <dbReference type="ARBA" id="ARBA00022840"/>
    </source>
</evidence>
<keyword evidence="7" id="KW-0423">Lactose metabolism</keyword>
<dbReference type="InterPro" id="IPR022463">
    <property type="entry name" value="1-PFruKinase"/>
</dbReference>
<dbReference type="GO" id="GO:0005524">
    <property type="term" value="F:ATP binding"/>
    <property type="evidence" value="ECO:0007669"/>
    <property type="project" value="UniProtKB-UniRule"/>
</dbReference>
<comment type="catalytic activity">
    <reaction evidence="6 8">
        <text>beta-D-fructose 1-phosphate + ATP = beta-D-fructose 1,6-bisphosphate + ADP + H(+)</text>
        <dbReference type="Rhea" id="RHEA:14213"/>
        <dbReference type="ChEBI" id="CHEBI:15378"/>
        <dbReference type="ChEBI" id="CHEBI:30616"/>
        <dbReference type="ChEBI" id="CHEBI:32966"/>
        <dbReference type="ChEBI" id="CHEBI:138881"/>
        <dbReference type="ChEBI" id="CHEBI:456216"/>
        <dbReference type="EC" id="2.7.1.56"/>
    </reaction>
</comment>
<dbReference type="Gene3D" id="3.40.1190.20">
    <property type="match status" value="1"/>
</dbReference>
<dbReference type="GO" id="GO:0008662">
    <property type="term" value="F:1-phosphofructokinase activity"/>
    <property type="evidence" value="ECO:0007669"/>
    <property type="project" value="UniProtKB-UniRule"/>
</dbReference>
<comment type="similarity">
    <text evidence="1">Belongs to the carbohydrate kinase pfkB family.</text>
</comment>
<dbReference type="PIRSF" id="PIRSF000535">
    <property type="entry name" value="1PFK/6PFK/LacC"/>
    <property type="match status" value="1"/>
</dbReference>
<evidence type="ECO:0000313" key="10">
    <source>
        <dbReference type="EMBL" id="RJG25509.1"/>
    </source>
</evidence>
<evidence type="ECO:0000259" key="9">
    <source>
        <dbReference type="Pfam" id="PF00294"/>
    </source>
</evidence>
<keyword evidence="4 8" id="KW-0418">Kinase</keyword>
<evidence type="ECO:0000256" key="1">
    <source>
        <dbReference type="ARBA" id="ARBA00005380"/>
    </source>
</evidence>
<dbReference type="InterPro" id="IPR017583">
    <property type="entry name" value="Tagatose/fructose_Pkinase"/>
</dbReference>
<gene>
    <name evidence="10" type="primary">pfkB</name>
    <name evidence="10" type="ORF">DQX05_05260</name>
</gene>
<dbReference type="PANTHER" id="PTHR46566">
    <property type="entry name" value="1-PHOSPHOFRUCTOKINASE-RELATED"/>
    <property type="match status" value="1"/>
</dbReference>
<dbReference type="RefSeq" id="WP_119791547.1">
    <property type="nucleotide sequence ID" value="NZ_QYZD01000003.1"/>
</dbReference>
<dbReference type="EC" id="2.7.1.144" evidence="7"/>
<dbReference type="InterPro" id="IPR029056">
    <property type="entry name" value="Ribokinase-like"/>
</dbReference>
<dbReference type="GO" id="GO:0005829">
    <property type="term" value="C:cytosol"/>
    <property type="evidence" value="ECO:0007669"/>
    <property type="project" value="TreeGrafter"/>
</dbReference>
<comment type="caution">
    <text evidence="10">The sequence shown here is derived from an EMBL/GenBank/DDBJ whole genome shotgun (WGS) entry which is preliminary data.</text>
</comment>
<evidence type="ECO:0000256" key="6">
    <source>
        <dbReference type="ARBA" id="ARBA00047745"/>
    </source>
</evidence>
<comment type="pathway">
    <text evidence="7">Carbohydrate metabolism; D-tagatose 6-phosphate degradation; D-glyceraldehyde 3-phosphate and glycerone phosphate from D-tagatose 6-phosphate: step 1/2.</text>
</comment>
<comment type="function">
    <text evidence="8">Catalyzes the ATP-dependent phosphorylation of fructose-l-phosphate to fructose-l,6-bisphosphate.</text>
</comment>
<evidence type="ECO:0000313" key="11">
    <source>
        <dbReference type="Proteomes" id="UP000266177"/>
    </source>
</evidence>
<dbReference type="EMBL" id="QYZD01000003">
    <property type="protein sequence ID" value="RJG25509.1"/>
    <property type="molecule type" value="Genomic_DNA"/>
</dbReference>